<sequence>MKIVIFFLIVFSVSSCTQYKWVKPGKNDLDMSKEYTSCHAMALENLPPDNKIFNSSSHGYSYEKKDKKGNGKWEKENYDVWIKNDIDDANSQYREVLIRNCMYSRGWDEIIISD</sequence>
<dbReference type="KEGG" id="cnt:JT31_02605"/>
<dbReference type="EMBL" id="CP009451">
    <property type="protein sequence ID" value="AIR03543.1"/>
    <property type="molecule type" value="Genomic_DNA"/>
</dbReference>
<evidence type="ECO:0000313" key="1">
    <source>
        <dbReference type="EMBL" id="AIR03543.1"/>
    </source>
</evidence>
<keyword evidence="2" id="KW-1185">Reference proteome</keyword>
<dbReference type="RefSeq" id="WP_038473004.1">
    <property type="nucleotide sequence ID" value="NZ_CP009451.1"/>
</dbReference>
<name>A0A089PU59_9ENTR</name>
<dbReference type="PROSITE" id="PS51257">
    <property type="entry name" value="PROKAR_LIPOPROTEIN"/>
    <property type="match status" value="1"/>
</dbReference>
<evidence type="ECO:0008006" key="3">
    <source>
        <dbReference type="Google" id="ProtNLM"/>
    </source>
</evidence>
<gene>
    <name evidence="1" type="ORF">JT31_02605</name>
</gene>
<dbReference type="AlphaFoldDB" id="A0A089PU59"/>
<organism evidence="1 2">
    <name type="scientific">Cedecea neteri</name>
    <dbReference type="NCBI Taxonomy" id="158822"/>
    <lineage>
        <taxon>Bacteria</taxon>
        <taxon>Pseudomonadati</taxon>
        <taxon>Pseudomonadota</taxon>
        <taxon>Gammaproteobacteria</taxon>
        <taxon>Enterobacterales</taxon>
        <taxon>Enterobacteriaceae</taxon>
        <taxon>Cedecea</taxon>
    </lineage>
</organism>
<protein>
    <recommendedName>
        <fullName evidence="3">Lipoprotein</fullName>
    </recommendedName>
</protein>
<accession>A0A089PU59</accession>
<evidence type="ECO:0000313" key="2">
    <source>
        <dbReference type="Proteomes" id="UP000029481"/>
    </source>
</evidence>
<dbReference type="Proteomes" id="UP000029481">
    <property type="component" value="Chromosome"/>
</dbReference>
<proteinExistence type="predicted"/>
<dbReference type="OrthoDB" id="6429536at2"/>
<reference evidence="1 2" key="1">
    <citation type="submission" date="2014-09" db="EMBL/GenBank/DDBJ databases">
        <title>Cedecea neteri SSMD04 Genome Sequencing.</title>
        <authorList>
            <person name="Tan J.-Y."/>
        </authorList>
    </citation>
    <scope>NUCLEOTIDE SEQUENCE [LARGE SCALE GENOMIC DNA]</scope>
    <source>
        <strain evidence="1 2">SSMD04</strain>
    </source>
</reference>